<evidence type="ECO:0000259" key="5">
    <source>
        <dbReference type="Pfam" id="PF04389"/>
    </source>
</evidence>
<evidence type="ECO:0000313" key="6">
    <source>
        <dbReference type="EMBL" id="KAK5700606.1"/>
    </source>
</evidence>
<feature type="region of interest" description="Disordered" evidence="4">
    <location>
        <begin position="418"/>
        <end position="438"/>
    </location>
</feature>
<keyword evidence="3" id="KW-0479">Metal-binding</keyword>
<evidence type="ECO:0000256" key="3">
    <source>
        <dbReference type="RuleBase" id="RU361240"/>
    </source>
</evidence>
<protein>
    <recommendedName>
        <fullName evidence="3">Peptide hydrolase</fullName>
        <ecNumber evidence="3">3.4.-.-</ecNumber>
    </recommendedName>
</protein>
<dbReference type="CDD" id="cd03880">
    <property type="entry name" value="M28_QC_like"/>
    <property type="match status" value="1"/>
</dbReference>
<gene>
    <name evidence="6" type="ORF">LTR97_005123</name>
</gene>
<keyword evidence="3" id="KW-0645">Protease</keyword>
<dbReference type="GO" id="GO:0008270">
    <property type="term" value="F:zinc ion binding"/>
    <property type="evidence" value="ECO:0007669"/>
    <property type="project" value="TreeGrafter"/>
</dbReference>
<dbReference type="InterPro" id="IPR037457">
    <property type="entry name" value="M28_QC"/>
</dbReference>
<feature type="chain" id="PRO_5042671603" description="Peptide hydrolase" evidence="3">
    <location>
        <begin position="19"/>
        <end position="438"/>
    </location>
</feature>
<evidence type="ECO:0000313" key="7">
    <source>
        <dbReference type="Proteomes" id="UP001310594"/>
    </source>
</evidence>
<proteinExistence type="inferred from homology"/>
<evidence type="ECO:0000256" key="4">
    <source>
        <dbReference type="SAM" id="MobiDB-lite"/>
    </source>
</evidence>
<feature type="compositionally biased region" description="Basic and acidic residues" evidence="4">
    <location>
        <begin position="418"/>
        <end position="431"/>
    </location>
</feature>
<dbReference type="InterPro" id="IPR040234">
    <property type="entry name" value="QC/QCL"/>
</dbReference>
<feature type="signal peptide" evidence="3">
    <location>
        <begin position="1"/>
        <end position="18"/>
    </location>
</feature>
<name>A0AAN7ZU67_9PEZI</name>
<comment type="similarity">
    <text evidence="3">Belongs to the peptidase M28 family.</text>
</comment>
<dbReference type="Gene3D" id="3.40.630.10">
    <property type="entry name" value="Zn peptidases"/>
    <property type="match status" value="1"/>
</dbReference>
<dbReference type="SUPFAM" id="SSF53187">
    <property type="entry name" value="Zn-dependent exopeptidases"/>
    <property type="match status" value="1"/>
</dbReference>
<dbReference type="GO" id="GO:0006508">
    <property type="term" value="P:proteolysis"/>
    <property type="evidence" value="ECO:0007669"/>
    <property type="project" value="UniProtKB-KW"/>
</dbReference>
<evidence type="ECO:0000256" key="2">
    <source>
        <dbReference type="ARBA" id="ARBA00023315"/>
    </source>
</evidence>
<keyword evidence="3" id="KW-0732">Signal</keyword>
<dbReference type="GO" id="GO:0008233">
    <property type="term" value="F:peptidase activity"/>
    <property type="evidence" value="ECO:0007669"/>
    <property type="project" value="UniProtKB-KW"/>
</dbReference>
<evidence type="ECO:0000256" key="1">
    <source>
        <dbReference type="ARBA" id="ARBA00022679"/>
    </source>
</evidence>
<dbReference type="Proteomes" id="UP001310594">
    <property type="component" value="Unassembled WGS sequence"/>
</dbReference>
<accession>A0AAN7ZU67</accession>
<dbReference type="AlphaFoldDB" id="A0AAN7ZU67"/>
<comment type="caution">
    <text evidence="6">The sequence shown here is derived from an EMBL/GenBank/DDBJ whole genome shotgun (WGS) entry which is preliminary data.</text>
</comment>
<keyword evidence="3" id="KW-0378">Hydrolase</keyword>
<dbReference type="EMBL" id="JAVRQU010000007">
    <property type="protein sequence ID" value="KAK5700606.1"/>
    <property type="molecule type" value="Genomic_DNA"/>
</dbReference>
<sequence>MKLAAFFLLPALLRETVAYTALSDTSLHALSPATDSDFDIKDGKLLAPILIPRVPGTPGSEKVLRHFIDFFTNNLPEWRLSFQNSTSTTPTSHGKEIPFVNLIATRDPPWILDGHEGEVGRLALVAHYDSKLTPTGFIGATDSAAPCAMLLHVAQSLDVSLTKKWASMEAEGAGSGLEDHKGLQIILLDGEEAFQTWTHTDSLYGARALAEEWEDTMHPAMSTYKNPLDSIDLFVLLDLLGSAEPTVPSYFRTTHWAYQLMASVEERLRAAKVLPGSPKKSFLPEAEKDESSRWLGGYIEDDHLPFMARGVEILHLIASPFPHVWHTKDDDGEHLDIPTVQDWATITAGFAAEWMDLEGFLEGKSERRWEEEKSEQSQESPVYGDAVESLSQMQGAFEVFVLQDQMTIEPIRIAPVSEKRGRAKEVDRESRSFALDVT</sequence>
<dbReference type="InterPro" id="IPR007484">
    <property type="entry name" value="Peptidase_M28"/>
</dbReference>
<feature type="domain" description="Peptidase M28" evidence="5">
    <location>
        <begin position="121"/>
        <end position="349"/>
    </location>
</feature>
<organism evidence="6 7">
    <name type="scientific">Elasticomyces elasticus</name>
    <dbReference type="NCBI Taxonomy" id="574655"/>
    <lineage>
        <taxon>Eukaryota</taxon>
        <taxon>Fungi</taxon>
        <taxon>Dikarya</taxon>
        <taxon>Ascomycota</taxon>
        <taxon>Pezizomycotina</taxon>
        <taxon>Dothideomycetes</taxon>
        <taxon>Dothideomycetidae</taxon>
        <taxon>Mycosphaerellales</taxon>
        <taxon>Teratosphaeriaceae</taxon>
        <taxon>Elasticomyces</taxon>
    </lineage>
</organism>
<dbReference type="EC" id="3.4.-.-" evidence="3"/>
<dbReference type="PANTHER" id="PTHR12283">
    <property type="entry name" value="GLUTAMINYL-PEPTIDE CYCLOTRANSFERASE"/>
    <property type="match status" value="1"/>
</dbReference>
<keyword evidence="1" id="KW-0808">Transferase</keyword>
<keyword evidence="3" id="KW-0862">Zinc</keyword>
<dbReference type="GO" id="GO:0016603">
    <property type="term" value="F:glutaminyl-peptide cyclotransferase activity"/>
    <property type="evidence" value="ECO:0007669"/>
    <property type="project" value="InterPro"/>
</dbReference>
<dbReference type="Pfam" id="PF04389">
    <property type="entry name" value="Peptidase_M28"/>
    <property type="match status" value="1"/>
</dbReference>
<keyword evidence="2" id="KW-0012">Acyltransferase</keyword>
<reference evidence="6" key="1">
    <citation type="submission" date="2023-08" db="EMBL/GenBank/DDBJ databases">
        <title>Black Yeasts Isolated from many extreme environments.</title>
        <authorList>
            <person name="Coleine C."/>
            <person name="Stajich J.E."/>
            <person name="Selbmann L."/>
        </authorList>
    </citation>
    <scope>NUCLEOTIDE SEQUENCE</scope>
    <source>
        <strain evidence="6">CCFEE 5810</strain>
    </source>
</reference>
<dbReference type="PANTHER" id="PTHR12283:SF6">
    <property type="entry name" value="GLUTAMINYL-PEPTIDE CYCLOTRANSFERASE-RELATED"/>
    <property type="match status" value="1"/>
</dbReference>